<evidence type="ECO:0000313" key="1">
    <source>
        <dbReference type="EMBL" id="RGM03842.1"/>
    </source>
</evidence>
<comment type="caution">
    <text evidence="1">The sequence shown here is derived from an EMBL/GenBank/DDBJ whole genome shotgun (WGS) entry which is preliminary data.</text>
</comment>
<protein>
    <submittedName>
        <fullName evidence="1">Uncharacterized protein</fullName>
    </submittedName>
</protein>
<proteinExistence type="predicted"/>
<dbReference type="AlphaFoldDB" id="A0A3E4U777"/>
<reference evidence="1 2" key="1">
    <citation type="submission" date="2018-08" db="EMBL/GenBank/DDBJ databases">
        <title>A genome reference for cultivated species of the human gut microbiota.</title>
        <authorList>
            <person name="Zou Y."/>
            <person name="Xue W."/>
            <person name="Luo G."/>
        </authorList>
    </citation>
    <scope>NUCLEOTIDE SEQUENCE [LARGE SCALE GENOMIC DNA]</scope>
    <source>
        <strain evidence="1 2">TF05-11AC</strain>
    </source>
</reference>
<evidence type="ECO:0000313" key="2">
    <source>
        <dbReference type="Proteomes" id="UP000261257"/>
    </source>
</evidence>
<sequence length="83" mass="9534">MCHKLLSPFLSLPGLFHRKIPQKISQIGREWIEYKSIFLSLYFYIPSGFRTSRGLIIVLYECGFQSSGVPERDFLKSVFGTAS</sequence>
<name>A0A3E4U777_9FIRM</name>
<dbReference type="EMBL" id="QSSQ01000012">
    <property type="protein sequence ID" value="RGM03842.1"/>
    <property type="molecule type" value="Genomic_DNA"/>
</dbReference>
<organism evidence="1 2">
    <name type="scientific">Hungatella hathewayi</name>
    <dbReference type="NCBI Taxonomy" id="154046"/>
    <lineage>
        <taxon>Bacteria</taxon>
        <taxon>Bacillati</taxon>
        <taxon>Bacillota</taxon>
        <taxon>Clostridia</taxon>
        <taxon>Lachnospirales</taxon>
        <taxon>Lachnospiraceae</taxon>
        <taxon>Hungatella</taxon>
    </lineage>
</organism>
<accession>A0A3E4U777</accession>
<gene>
    <name evidence="1" type="ORF">DXC39_13835</name>
</gene>
<dbReference type="Proteomes" id="UP000261257">
    <property type="component" value="Unassembled WGS sequence"/>
</dbReference>